<keyword evidence="4" id="KW-1185">Reference proteome</keyword>
<feature type="coiled-coil region" evidence="1">
    <location>
        <begin position="416"/>
        <end position="450"/>
    </location>
</feature>
<dbReference type="Proteomes" id="UP000271087">
    <property type="component" value="Unassembled WGS sequence"/>
</dbReference>
<evidence type="ECO:0000313" key="4">
    <source>
        <dbReference type="Proteomes" id="UP000271087"/>
    </source>
</evidence>
<evidence type="ECO:0000256" key="2">
    <source>
        <dbReference type="SAM" id="MobiDB-lite"/>
    </source>
</evidence>
<feature type="coiled-coil region" evidence="1">
    <location>
        <begin position="167"/>
        <end position="299"/>
    </location>
</feature>
<dbReference type="WBParaSite" id="nOo.2.0.1.t07717-RA">
    <property type="protein sequence ID" value="nOo.2.0.1.t07717-RA"/>
    <property type="gene ID" value="nOo.2.0.1.g07717"/>
</dbReference>
<evidence type="ECO:0000313" key="3">
    <source>
        <dbReference type="EMBL" id="VDK87054.1"/>
    </source>
</evidence>
<name>A0A182EHZ1_ONCOC</name>
<keyword evidence="1" id="KW-0175">Coiled coil</keyword>
<dbReference type="AlphaFoldDB" id="A0A182EHZ1"/>
<reference evidence="3 4" key="2">
    <citation type="submission" date="2018-08" db="EMBL/GenBank/DDBJ databases">
        <authorList>
            <person name="Laetsch R D."/>
            <person name="Stevens L."/>
            <person name="Kumar S."/>
            <person name="Blaxter L. M."/>
        </authorList>
    </citation>
    <scope>NUCLEOTIDE SEQUENCE [LARGE SCALE GENOMIC DNA]</scope>
</reference>
<gene>
    <name evidence="3" type="ORF">NOO_LOCUS7717</name>
</gene>
<protein>
    <submittedName>
        <fullName evidence="5">Coiled-coil domain-containing protein 147</fullName>
    </submittedName>
</protein>
<feature type="coiled-coil region" evidence="1">
    <location>
        <begin position="356"/>
        <end position="390"/>
    </location>
</feature>
<sequence>MSFGDSLNKLFEQYDQEMADVEVDLAVHEKLLKFMKEKHSTNEQQISSMQKNTEQTEKEMQLLDEKTNELVQSTSLQSEKIEKLKSVQKQITSDIYNAQNCLLTAQNGVRKDLEKLHSMETEVQKFLESHLVSPNFSGVDLRLRNYQKTFSSQVQESINNLASVKSFADEADRLKDLEKAVKEIKMDVINLEEQIGNADAQRSAWHKKIAQLNAKCEGEKQRRNAISEKYKQRKKHIAELTRALNDRKNDKKMLSESMNAKEQELNRNKDHLKKKNADIAAIQQEIDTITEDLAKLEKLVKFEHETHEQKVQEIKEKGEADICAIKSVLMALHEKESVKLLQIQQAHADLNKKSEWETHKKINEEMERNLEQLKQEKIQLQLALNEKENRRSKQLSEMKTMKCAFQENKLEVSKRREFLMREMKRMSENIQELKQKIEMEERRLKAKQDAVDRELKLMAISKKVGVFAHEKKCPKNSTEAAQGILTKRSTDQEGTQQKLQKTFDKVVKTEESVKDVKAENSGGEEISVPKTDPQKLLPKKKSAANEKLDSTPVVSESKNSFLAVKRTDRRGRTQMSKAEQEESKLSQPIIKKNILSVSGTLSTAVGRSKIGRQTRKKRESGKEKTVHTVALTLFDSDISSSTIKPIYSSTPLLHKKDESSFYGSAVKDMQKKRGRSKGKKAATGIFANNDNSKVVQKKDAYDLDSNSD</sequence>
<feature type="compositionally biased region" description="Basic residues" evidence="2">
    <location>
        <begin position="670"/>
        <end position="680"/>
    </location>
</feature>
<dbReference type="Gene3D" id="1.10.287.1490">
    <property type="match status" value="1"/>
</dbReference>
<evidence type="ECO:0000256" key="1">
    <source>
        <dbReference type="SAM" id="Coils"/>
    </source>
</evidence>
<proteinExistence type="predicted"/>
<dbReference type="OrthoDB" id="5818251at2759"/>
<feature type="region of interest" description="Disordered" evidence="2">
    <location>
        <begin position="513"/>
        <end position="552"/>
    </location>
</feature>
<dbReference type="EMBL" id="UYRW01002876">
    <property type="protein sequence ID" value="VDK87054.1"/>
    <property type="molecule type" value="Genomic_DNA"/>
</dbReference>
<feature type="region of interest" description="Disordered" evidence="2">
    <location>
        <begin position="667"/>
        <end position="689"/>
    </location>
</feature>
<evidence type="ECO:0000313" key="5">
    <source>
        <dbReference type="WBParaSite" id="nOo.2.0.1.t07717-RA"/>
    </source>
</evidence>
<reference evidence="5" key="1">
    <citation type="submission" date="2016-06" db="UniProtKB">
        <authorList>
            <consortium name="WormBaseParasite"/>
        </authorList>
    </citation>
    <scope>IDENTIFICATION</scope>
</reference>
<accession>A0A182EHZ1</accession>
<organism evidence="5">
    <name type="scientific">Onchocerca ochengi</name>
    <name type="common">Filarial nematode worm</name>
    <dbReference type="NCBI Taxonomy" id="42157"/>
    <lineage>
        <taxon>Eukaryota</taxon>
        <taxon>Metazoa</taxon>
        <taxon>Ecdysozoa</taxon>
        <taxon>Nematoda</taxon>
        <taxon>Chromadorea</taxon>
        <taxon>Rhabditida</taxon>
        <taxon>Spirurina</taxon>
        <taxon>Spiruromorpha</taxon>
        <taxon>Filarioidea</taxon>
        <taxon>Onchocercidae</taxon>
        <taxon>Onchocerca</taxon>
    </lineage>
</organism>
<dbReference type="STRING" id="42157.A0A182EHZ1"/>